<dbReference type="PANTHER" id="PTHR21398">
    <property type="entry name" value="AGAP007094-PA"/>
    <property type="match status" value="1"/>
</dbReference>
<name>A0ABD2B106_VESMC</name>
<dbReference type="InterPro" id="IPR006631">
    <property type="entry name" value="DM4_12"/>
</dbReference>
<dbReference type="AlphaFoldDB" id="A0ABD2B106"/>
<accession>A0ABD2B106</accession>
<protein>
    <submittedName>
        <fullName evidence="1">Uncharacterized protein</fullName>
    </submittedName>
</protein>
<comment type="caution">
    <text evidence="1">The sequence shown here is derived from an EMBL/GenBank/DDBJ whole genome shotgun (WGS) entry which is preliminary data.</text>
</comment>
<sequence>MIGEAAEEKGRYSNTSEARVRDHLKGCGSGGRGQLEWGNAAAACEQLCHSPVNQCASKLAQIVTNITPRLFNDSAKNLILLHAKGRIPLAWSLSAMISQAITYCYIEATLRPQTVLRVTKKHARRSIVTIIVFLEPSNVRHLLINFINTSSYVRDSLELGNLFKNKNTFNFTIHHSRSLIWQRVDMTRKTLVLLLGLLVLKRSYSSSGNEYGDGNHHRQKRVLWITNDGRIALPPGTVMTITPTLALPFVRYPPYGFLSNMTISLPFTIDFDKLGLTDNENPYGALPSAFDRSARGRKAGMIMADFIAAFIKRRLHKRDTIEIPKDAFHGGERALLYGTAEDMLSTLGLNGKACLLRAICEVHGHPLNNFGLIGEMLKLFLTASKSPFANILNEYVEAENRGKLHGECWPYFKDCPKSLFLPSINKYTLNATGSNLINV</sequence>
<dbReference type="SMART" id="SM00718">
    <property type="entry name" value="DM4_12"/>
    <property type="match status" value="1"/>
</dbReference>
<keyword evidence="2" id="KW-1185">Reference proteome</keyword>
<dbReference type="Proteomes" id="UP001607303">
    <property type="component" value="Unassembled WGS sequence"/>
</dbReference>
<gene>
    <name evidence="1" type="ORF">V1477_018105</name>
</gene>
<proteinExistence type="predicted"/>
<dbReference type="PANTHER" id="PTHR21398:SF6">
    <property type="entry name" value="AGAP007094-PA"/>
    <property type="match status" value="1"/>
</dbReference>
<dbReference type="EMBL" id="JAYRBN010000109">
    <property type="protein sequence ID" value="KAL2726291.1"/>
    <property type="molecule type" value="Genomic_DNA"/>
</dbReference>
<dbReference type="Pfam" id="PF07841">
    <property type="entry name" value="DM4_12"/>
    <property type="match status" value="1"/>
</dbReference>
<evidence type="ECO:0000313" key="2">
    <source>
        <dbReference type="Proteomes" id="UP001607303"/>
    </source>
</evidence>
<reference evidence="1 2" key="1">
    <citation type="journal article" date="2024" name="Ann. Entomol. Soc. Am.">
        <title>Genomic analyses of the southern and eastern yellowjacket wasps (Hymenoptera: Vespidae) reveal evolutionary signatures of social life.</title>
        <authorList>
            <person name="Catto M.A."/>
            <person name="Caine P.B."/>
            <person name="Orr S.E."/>
            <person name="Hunt B.G."/>
            <person name="Goodisman M.A.D."/>
        </authorList>
    </citation>
    <scope>NUCLEOTIDE SEQUENCE [LARGE SCALE GENOMIC DNA]</scope>
    <source>
        <strain evidence="1">232</strain>
        <tissue evidence="1">Head and thorax</tissue>
    </source>
</reference>
<evidence type="ECO:0000313" key="1">
    <source>
        <dbReference type="EMBL" id="KAL2726291.1"/>
    </source>
</evidence>
<organism evidence="1 2">
    <name type="scientific">Vespula maculifrons</name>
    <name type="common">Eastern yellow jacket</name>
    <name type="synonym">Wasp</name>
    <dbReference type="NCBI Taxonomy" id="7453"/>
    <lineage>
        <taxon>Eukaryota</taxon>
        <taxon>Metazoa</taxon>
        <taxon>Ecdysozoa</taxon>
        <taxon>Arthropoda</taxon>
        <taxon>Hexapoda</taxon>
        <taxon>Insecta</taxon>
        <taxon>Pterygota</taxon>
        <taxon>Neoptera</taxon>
        <taxon>Endopterygota</taxon>
        <taxon>Hymenoptera</taxon>
        <taxon>Apocrita</taxon>
        <taxon>Aculeata</taxon>
        <taxon>Vespoidea</taxon>
        <taxon>Vespidae</taxon>
        <taxon>Vespinae</taxon>
        <taxon>Vespula</taxon>
    </lineage>
</organism>